<dbReference type="PANTHER" id="PTHR31902">
    <property type="entry name" value="ACTIN PATCHES DISTAL PROTEIN 1"/>
    <property type="match status" value="1"/>
</dbReference>
<organism evidence="1 2">
    <name type="scientific">Paenibacillus konkukensis</name>
    <dbReference type="NCBI Taxonomy" id="2020716"/>
    <lineage>
        <taxon>Bacteria</taxon>
        <taxon>Bacillati</taxon>
        <taxon>Bacillota</taxon>
        <taxon>Bacilli</taxon>
        <taxon>Bacillales</taxon>
        <taxon>Paenibacillaceae</taxon>
        <taxon>Paenibacillus</taxon>
    </lineage>
</organism>
<dbReference type="Pfam" id="PF06999">
    <property type="entry name" value="Suc_Fer-like"/>
    <property type="match status" value="1"/>
</dbReference>
<reference evidence="1" key="1">
    <citation type="submission" date="2018-02" db="EMBL/GenBank/DDBJ databases">
        <authorList>
            <person name="Kim S.-K."/>
            <person name="Jung H.-I."/>
            <person name="Lee S.-W."/>
        </authorList>
    </citation>
    <scope>NUCLEOTIDE SEQUENCE</scope>
    <source>
        <strain evidence="1">SK3146</strain>
    </source>
</reference>
<dbReference type="PANTHER" id="PTHR31902:SF22">
    <property type="entry name" value="SLL1203 PROTEIN"/>
    <property type="match status" value="1"/>
</dbReference>
<dbReference type="InterPro" id="IPR010350">
    <property type="entry name" value="Aim32/Apd1-like_bac"/>
</dbReference>
<dbReference type="EMBL" id="CP027059">
    <property type="protein sequence ID" value="UQZ84202.1"/>
    <property type="molecule type" value="Genomic_DNA"/>
</dbReference>
<protein>
    <submittedName>
        <fullName evidence="1">Sucrase/ferredoxin-like protein</fullName>
    </submittedName>
</protein>
<dbReference type="Proteomes" id="UP001057134">
    <property type="component" value="Chromosome"/>
</dbReference>
<evidence type="ECO:0000313" key="2">
    <source>
        <dbReference type="Proteomes" id="UP001057134"/>
    </source>
</evidence>
<dbReference type="SUPFAM" id="SSF52833">
    <property type="entry name" value="Thioredoxin-like"/>
    <property type="match status" value="1"/>
</dbReference>
<dbReference type="PIRSF" id="PIRSF035042">
    <property type="entry name" value="UCP035042_thirdx"/>
    <property type="match status" value="1"/>
</dbReference>
<evidence type="ECO:0000313" key="1">
    <source>
        <dbReference type="EMBL" id="UQZ84202.1"/>
    </source>
</evidence>
<reference evidence="1" key="2">
    <citation type="journal article" date="2021" name="J Anim Sci Technol">
        <title>Complete genome sequence of Paenibacillus konkukensis sp. nov. SK3146 as a potential probiotic strain.</title>
        <authorList>
            <person name="Jung H.I."/>
            <person name="Park S."/>
            <person name="Niu K.M."/>
            <person name="Lee S.W."/>
            <person name="Kothari D."/>
            <person name="Yi K.J."/>
            <person name="Kim S.K."/>
        </authorList>
    </citation>
    <scope>NUCLEOTIDE SEQUENCE</scope>
    <source>
        <strain evidence="1">SK3146</strain>
    </source>
</reference>
<dbReference type="InterPro" id="IPR009737">
    <property type="entry name" value="Aim32/Apd1-like"/>
</dbReference>
<name>A0ABY4RS27_9BACL</name>
<gene>
    <name evidence="1" type="ORF">SK3146_03435</name>
</gene>
<dbReference type="InterPro" id="IPR036249">
    <property type="entry name" value="Thioredoxin-like_sf"/>
</dbReference>
<proteinExistence type="predicted"/>
<dbReference type="CDD" id="cd03062">
    <property type="entry name" value="TRX_Fd_Sucrase"/>
    <property type="match status" value="1"/>
</dbReference>
<accession>A0ABY4RS27</accession>
<keyword evidence="2" id="KW-1185">Reference proteome</keyword>
<dbReference type="Gene3D" id="3.40.30.10">
    <property type="entry name" value="Glutaredoxin"/>
    <property type="match status" value="1"/>
</dbReference>
<sequence length="333" mass="36970">MFETVEVGCAAGSLSKRYCAQVSAMHHEDPIGSAPGHLVYLLAEVPLPWQHEVERSVHFPAGLNEVLQQAAGRGRKFRFLAFASDRIASPAGCRRIIRFSREGPSLALFGRKEYVAPERQVAAVAEALLAGGELSAFEDCAAEPAEGTRDLFVCTHGSHDVCCGKFGYPLYKEIEERYAGREDLPLRVWRTSHFGGHRHAPTLIDFPEGRYWAQLRPELLDTLIRRNGDVERLARHYRGAGGIGAFEQVAERAAFVREGWSWIGYEKRVAVDKTDDRSARVMIEYRSSDGAEQGMYEAQVRISQTTVITGGCGHEAGEAKQYELAELCGRKAQ</sequence>
<dbReference type="RefSeq" id="WP_249859990.1">
    <property type="nucleotide sequence ID" value="NZ_CP027059.1"/>
</dbReference>